<gene>
    <name evidence="6" type="ORF">BJ875DRAFT_400679</name>
</gene>
<dbReference type="GO" id="GO:0008270">
    <property type="term" value="F:zinc ion binding"/>
    <property type="evidence" value="ECO:0007669"/>
    <property type="project" value="InterPro"/>
</dbReference>
<evidence type="ECO:0000256" key="1">
    <source>
        <dbReference type="ARBA" id="ARBA00001947"/>
    </source>
</evidence>
<keyword evidence="3" id="KW-0862">Zinc</keyword>
<evidence type="ECO:0000259" key="5">
    <source>
        <dbReference type="SMART" id="SM00829"/>
    </source>
</evidence>
<dbReference type="InterPro" id="IPR020843">
    <property type="entry name" value="ER"/>
</dbReference>
<dbReference type="Gene3D" id="3.40.50.720">
    <property type="entry name" value="NAD(P)-binding Rossmann-like Domain"/>
    <property type="match status" value="1"/>
</dbReference>
<name>A0A9P7YKG2_9HELO</name>
<dbReference type="InterPro" id="IPR047109">
    <property type="entry name" value="CAD-like"/>
</dbReference>
<dbReference type="InterPro" id="IPR002328">
    <property type="entry name" value="ADH_Zn_CS"/>
</dbReference>
<evidence type="ECO:0000313" key="6">
    <source>
        <dbReference type="EMBL" id="KAG9234648.1"/>
    </source>
</evidence>
<dbReference type="InterPro" id="IPR013154">
    <property type="entry name" value="ADH-like_N"/>
</dbReference>
<protein>
    <submittedName>
        <fullName evidence="6">NADP-dependent alcohol dehydrogenase C 2</fullName>
    </submittedName>
</protein>
<dbReference type="InterPro" id="IPR011032">
    <property type="entry name" value="GroES-like_sf"/>
</dbReference>
<dbReference type="PROSITE" id="PS00059">
    <property type="entry name" value="ADH_ZINC"/>
    <property type="match status" value="1"/>
</dbReference>
<comment type="caution">
    <text evidence="6">The sequence shown here is derived from an EMBL/GenBank/DDBJ whole genome shotgun (WGS) entry which is preliminary data.</text>
</comment>
<dbReference type="InterPro" id="IPR036291">
    <property type="entry name" value="NAD(P)-bd_dom_sf"/>
</dbReference>
<proteinExistence type="predicted"/>
<evidence type="ECO:0000313" key="7">
    <source>
        <dbReference type="Proteomes" id="UP000824998"/>
    </source>
</evidence>
<dbReference type="Pfam" id="PF08240">
    <property type="entry name" value="ADH_N"/>
    <property type="match status" value="1"/>
</dbReference>
<dbReference type="AlphaFoldDB" id="A0A9P7YKG2"/>
<reference evidence="6" key="1">
    <citation type="journal article" date="2021" name="IMA Fungus">
        <title>Genomic characterization of three marine fungi, including Emericellopsis atlantica sp. nov. with signatures of a generalist lifestyle and marine biomass degradation.</title>
        <authorList>
            <person name="Hagestad O.C."/>
            <person name="Hou L."/>
            <person name="Andersen J.H."/>
            <person name="Hansen E.H."/>
            <person name="Altermark B."/>
            <person name="Li C."/>
            <person name="Kuhnert E."/>
            <person name="Cox R.J."/>
            <person name="Crous P.W."/>
            <person name="Spatafora J.W."/>
            <person name="Lail K."/>
            <person name="Amirebrahimi M."/>
            <person name="Lipzen A."/>
            <person name="Pangilinan J."/>
            <person name="Andreopoulos W."/>
            <person name="Hayes R.D."/>
            <person name="Ng V."/>
            <person name="Grigoriev I.V."/>
            <person name="Jackson S.A."/>
            <person name="Sutton T.D.S."/>
            <person name="Dobson A.D.W."/>
            <person name="Rama T."/>
        </authorList>
    </citation>
    <scope>NUCLEOTIDE SEQUENCE</scope>
    <source>
        <strain evidence="6">TRa018bII</strain>
    </source>
</reference>
<keyword evidence="2" id="KW-0479">Metal-binding</keyword>
<dbReference type="SMART" id="SM00829">
    <property type="entry name" value="PKS_ER"/>
    <property type="match status" value="1"/>
</dbReference>
<dbReference type="EMBL" id="MU251456">
    <property type="protein sequence ID" value="KAG9234648.1"/>
    <property type="molecule type" value="Genomic_DNA"/>
</dbReference>
<keyword evidence="4" id="KW-0560">Oxidoreductase</keyword>
<feature type="domain" description="Enoyl reductase (ER)" evidence="5">
    <location>
        <begin position="6"/>
        <end position="319"/>
    </location>
</feature>
<dbReference type="PANTHER" id="PTHR42683">
    <property type="entry name" value="ALDEHYDE REDUCTASE"/>
    <property type="match status" value="1"/>
</dbReference>
<evidence type="ECO:0000256" key="3">
    <source>
        <dbReference type="ARBA" id="ARBA00022833"/>
    </source>
</evidence>
<dbReference type="FunFam" id="3.40.50.720:FF:000022">
    <property type="entry name" value="Cinnamyl alcohol dehydrogenase"/>
    <property type="match status" value="1"/>
</dbReference>
<dbReference type="GO" id="GO:0016616">
    <property type="term" value="F:oxidoreductase activity, acting on the CH-OH group of donors, NAD or NADP as acceptor"/>
    <property type="evidence" value="ECO:0007669"/>
    <property type="project" value="InterPro"/>
</dbReference>
<sequence>MATVFRGIEGSGKKSPLEVPTELGPKEILMKITHASLCGTDVHFMATGAALGHEGVGIVEKVGSQVTEFKIGDRAGAGYIRNASLLIIGALSVVLMERKTSVLALLGTTHLDLGHETFLHKIPDNLASDIAAPLQCAGATVYSAIVSTAKPGDRVGILGIGGLGHLAIQFSAKLGFETVVFSTSAKKEAEARSFGANEFVLLTEPEKSTQPIDVLIVAGNKYPDWAKFMKKEILARTATIVPLAAPMANFDLPSFPIFFNGYNIKPTLVASRQVHDDMLAFAASHDVKPTIETFEFTEEGFKEAYDKLMSGGMRYRGVLVK</sequence>
<comment type="cofactor">
    <cofactor evidence="1">
        <name>Zn(2+)</name>
        <dbReference type="ChEBI" id="CHEBI:29105"/>
    </cofactor>
</comment>
<evidence type="ECO:0000256" key="4">
    <source>
        <dbReference type="ARBA" id="ARBA00023002"/>
    </source>
</evidence>
<dbReference type="SUPFAM" id="SSF51735">
    <property type="entry name" value="NAD(P)-binding Rossmann-fold domains"/>
    <property type="match status" value="1"/>
</dbReference>
<accession>A0A9P7YKG2</accession>
<dbReference type="Proteomes" id="UP000824998">
    <property type="component" value="Unassembled WGS sequence"/>
</dbReference>
<dbReference type="Gene3D" id="3.90.180.10">
    <property type="entry name" value="Medium-chain alcohol dehydrogenases, catalytic domain"/>
    <property type="match status" value="2"/>
</dbReference>
<organism evidence="6 7">
    <name type="scientific">Amylocarpus encephaloides</name>
    <dbReference type="NCBI Taxonomy" id="45428"/>
    <lineage>
        <taxon>Eukaryota</taxon>
        <taxon>Fungi</taxon>
        <taxon>Dikarya</taxon>
        <taxon>Ascomycota</taxon>
        <taxon>Pezizomycotina</taxon>
        <taxon>Leotiomycetes</taxon>
        <taxon>Helotiales</taxon>
        <taxon>Helotiales incertae sedis</taxon>
        <taxon>Amylocarpus</taxon>
    </lineage>
</organism>
<dbReference type="OrthoDB" id="1879366at2759"/>
<dbReference type="SUPFAM" id="SSF50129">
    <property type="entry name" value="GroES-like"/>
    <property type="match status" value="1"/>
</dbReference>
<evidence type="ECO:0000256" key="2">
    <source>
        <dbReference type="ARBA" id="ARBA00022723"/>
    </source>
</evidence>
<keyword evidence="7" id="KW-1185">Reference proteome</keyword>